<evidence type="ECO:0000313" key="1">
    <source>
        <dbReference type="EMBL" id="QJA63167.1"/>
    </source>
</evidence>
<reference evidence="1" key="1">
    <citation type="submission" date="2020-03" db="EMBL/GenBank/DDBJ databases">
        <title>The deep terrestrial virosphere.</title>
        <authorList>
            <person name="Holmfeldt K."/>
            <person name="Nilsson E."/>
            <person name="Simone D."/>
            <person name="Lopez-Fernandez M."/>
            <person name="Wu X."/>
            <person name="de Brujin I."/>
            <person name="Lundin D."/>
            <person name="Andersson A."/>
            <person name="Bertilsson S."/>
            <person name="Dopson M."/>
        </authorList>
    </citation>
    <scope>NUCLEOTIDE SEQUENCE</scope>
    <source>
        <strain evidence="1">MM415B00647</strain>
    </source>
</reference>
<name>A0A6M3J1J2_9ZZZZ</name>
<gene>
    <name evidence="1" type="ORF">MM415B00647_0040</name>
</gene>
<accession>A0A6M3J1J2</accession>
<dbReference type="EMBL" id="MT141491">
    <property type="protein sequence ID" value="QJA63167.1"/>
    <property type="molecule type" value="Genomic_DNA"/>
</dbReference>
<sequence length="281" mass="30171">MARTILGSNRRGGGRSLVDLYTQAQEEARASNLSREQEIRSLLKQNLETYGPEGAFAKSGERAIEQTYAQDVSRMIGAGLYGTTAVESTAGAARRSGRLTLESMLEEGKSRARSDYAGFIERIQDEYPDLGGLTQAYASGASVPSMSGTSPSTRPGWAIGYGAEPLSRVPAVEATTPTREVAPSIGRSAVYGPSATVPTAKATSGDTLSKLFAEGRATVPTYKDIVPFDVLEPLNLSGLNFPSTAPVSTDTPKQIAEKYSSYIKSNKAIDFNEWYKNIYKK</sequence>
<dbReference type="AlphaFoldDB" id="A0A6M3J1J2"/>
<protein>
    <submittedName>
        <fullName evidence="1">Uncharacterized protein</fullName>
    </submittedName>
</protein>
<organism evidence="1">
    <name type="scientific">viral metagenome</name>
    <dbReference type="NCBI Taxonomy" id="1070528"/>
    <lineage>
        <taxon>unclassified sequences</taxon>
        <taxon>metagenomes</taxon>
        <taxon>organismal metagenomes</taxon>
    </lineage>
</organism>
<proteinExistence type="predicted"/>